<reference evidence="2 3" key="1">
    <citation type="submission" date="2015-07" db="EMBL/GenBank/DDBJ databases">
        <authorList>
            <person name="Ju K.-S."/>
            <person name="Doroghazi J.R."/>
            <person name="Metcalf W.W."/>
        </authorList>
    </citation>
    <scope>NUCLEOTIDE SEQUENCE [LARGE SCALE GENOMIC DNA]</scope>
    <source>
        <strain evidence="2 3">NRRL B-3589</strain>
    </source>
</reference>
<organism evidence="2 3">
    <name type="scientific">Streptomyces varsoviensis</name>
    <dbReference type="NCBI Taxonomy" id="67373"/>
    <lineage>
        <taxon>Bacteria</taxon>
        <taxon>Bacillati</taxon>
        <taxon>Actinomycetota</taxon>
        <taxon>Actinomycetes</taxon>
        <taxon>Kitasatosporales</taxon>
        <taxon>Streptomycetaceae</taxon>
        <taxon>Streptomyces</taxon>
    </lineage>
</organism>
<sequence>MARRQPAELDAVQGTWATDSAGVPRAAGESSAMYQSPPPLPSISRWSVRPGAPTRTGPRAGDARPARRRWASAPGSSRAARSIMRLRWAEDGGSYG</sequence>
<proteinExistence type="predicted"/>
<evidence type="ECO:0000256" key="1">
    <source>
        <dbReference type="SAM" id="MobiDB-lite"/>
    </source>
</evidence>
<dbReference type="Proteomes" id="UP000037020">
    <property type="component" value="Unassembled WGS sequence"/>
</dbReference>
<accession>A0ABR5IZT3</accession>
<evidence type="ECO:0000313" key="2">
    <source>
        <dbReference type="EMBL" id="KOG86659.1"/>
    </source>
</evidence>
<comment type="caution">
    <text evidence="2">The sequence shown here is derived from an EMBL/GenBank/DDBJ whole genome shotgun (WGS) entry which is preliminary data.</text>
</comment>
<name>A0ABR5IZT3_9ACTN</name>
<feature type="region of interest" description="Disordered" evidence="1">
    <location>
        <begin position="1"/>
        <end position="78"/>
    </location>
</feature>
<keyword evidence="3" id="KW-1185">Reference proteome</keyword>
<gene>
    <name evidence="2" type="ORF">ADK38_29785</name>
</gene>
<protein>
    <submittedName>
        <fullName evidence="2">Uncharacterized protein</fullName>
    </submittedName>
</protein>
<dbReference type="EMBL" id="LGUT01002697">
    <property type="protein sequence ID" value="KOG86659.1"/>
    <property type="molecule type" value="Genomic_DNA"/>
</dbReference>
<evidence type="ECO:0000313" key="3">
    <source>
        <dbReference type="Proteomes" id="UP000037020"/>
    </source>
</evidence>